<organism evidence="3 4">
    <name type="scientific">Desulfuromonas thiophila</name>
    <dbReference type="NCBI Taxonomy" id="57664"/>
    <lineage>
        <taxon>Bacteria</taxon>
        <taxon>Pseudomonadati</taxon>
        <taxon>Thermodesulfobacteriota</taxon>
        <taxon>Desulfuromonadia</taxon>
        <taxon>Desulfuromonadales</taxon>
        <taxon>Desulfuromonadaceae</taxon>
        <taxon>Desulfuromonas</taxon>
    </lineage>
</organism>
<feature type="signal peptide" evidence="2">
    <location>
        <begin position="1"/>
        <end position="19"/>
    </location>
</feature>
<reference evidence="4" key="1">
    <citation type="submission" date="2016-10" db="EMBL/GenBank/DDBJ databases">
        <authorList>
            <person name="Varghese N."/>
            <person name="Submissions S."/>
        </authorList>
    </citation>
    <scope>NUCLEOTIDE SEQUENCE [LARGE SCALE GENOMIC DNA]</scope>
    <source>
        <strain evidence="4">DSM 8987</strain>
    </source>
</reference>
<evidence type="ECO:0000313" key="4">
    <source>
        <dbReference type="Proteomes" id="UP000243205"/>
    </source>
</evidence>
<dbReference type="PROSITE" id="PS51257">
    <property type="entry name" value="PROKAR_LIPOPROTEIN"/>
    <property type="match status" value="1"/>
</dbReference>
<evidence type="ECO:0000313" key="3">
    <source>
        <dbReference type="EMBL" id="SDE38176.1"/>
    </source>
</evidence>
<dbReference type="EMBL" id="FNAQ01000009">
    <property type="protein sequence ID" value="SDE38176.1"/>
    <property type="molecule type" value="Genomic_DNA"/>
</dbReference>
<accession>A0A1G7CHK3</accession>
<evidence type="ECO:0000256" key="1">
    <source>
        <dbReference type="SAM" id="MobiDB-lite"/>
    </source>
</evidence>
<feature type="chain" id="PRO_5017310752" evidence="2">
    <location>
        <begin position="20"/>
        <end position="175"/>
    </location>
</feature>
<dbReference type="OrthoDB" id="5421852at2"/>
<dbReference type="RefSeq" id="WP_092078693.1">
    <property type="nucleotide sequence ID" value="NZ_FNAQ01000009.1"/>
</dbReference>
<proteinExistence type="predicted"/>
<dbReference type="SUPFAM" id="SSF48695">
    <property type="entry name" value="Multiheme cytochromes"/>
    <property type="match status" value="1"/>
</dbReference>
<keyword evidence="2" id="KW-0732">Signal</keyword>
<dbReference type="Gene3D" id="3.90.10.10">
    <property type="entry name" value="Cytochrome C3"/>
    <property type="match status" value="1"/>
</dbReference>
<name>A0A1G7CHK3_9BACT</name>
<feature type="region of interest" description="Disordered" evidence="1">
    <location>
        <begin position="81"/>
        <end position="101"/>
    </location>
</feature>
<dbReference type="Proteomes" id="UP000243205">
    <property type="component" value="Unassembled WGS sequence"/>
</dbReference>
<dbReference type="InterPro" id="IPR036280">
    <property type="entry name" value="Multihaem_cyt_sf"/>
</dbReference>
<protein>
    <submittedName>
        <fullName evidence="3">Cytochrome c7</fullName>
    </submittedName>
</protein>
<dbReference type="CDD" id="cd08168">
    <property type="entry name" value="Cytochrom_C3"/>
    <property type="match status" value="1"/>
</dbReference>
<dbReference type="AlphaFoldDB" id="A0A1G7CHK3"/>
<gene>
    <name evidence="3" type="ORF">SAMN05661003_10975</name>
</gene>
<keyword evidence="4" id="KW-1185">Reference proteome</keyword>
<evidence type="ECO:0000256" key="2">
    <source>
        <dbReference type="SAM" id="SignalP"/>
    </source>
</evidence>
<sequence length="175" mass="18561">MKPSLLLCLCAFLATTLLTGCGDNPSQPAHSSSATLGSALEHTQQILAQQREEQRQIETAQQAATPETANAEVEVTAATTPAVEEDSAAMESDSLCGGTPTPEATSIERIALSNAFGIVRFDHLQHASMMGCATCHGEGAPGKIEKSKKEYHALCRTCHVRVEAGPTKCRACHER</sequence>